<keyword evidence="2" id="KW-1185">Reference proteome</keyword>
<reference evidence="1 2" key="1">
    <citation type="journal article" date="2019" name="Int. J. Syst. Evol. Microbiol.">
        <title>The Global Catalogue of Microorganisms (GCM) 10K type strain sequencing project: providing services to taxonomists for standard genome sequencing and annotation.</title>
        <authorList>
            <consortium name="The Broad Institute Genomics Platform"/>
            <consortium name="The Broad Institute Genome Sequencing Center for Infectious Disease"/>
            <person name="Wu L."/>
            <person name="Ma J."/>
        </authorList>
    </citation>
    <scope>NUCLEOTIDE SEQUENCE [LARGE SCALE GENOMIC DNA]</scope>
    <source>
        <strain evidence="1 2">JCM 6833</strain>
    </source>
</reference>
<accession>A0ABN3Q2R1</accession>
<evidence type="ECO:0000313" key="1">
    <source>
        <dbReference type="EMBL" id="GAA2613976.1"/>
    </source>
</evidence>
<evidence type="ECO:0000313" key="2">
    <source>
        <dbReference type="Proteomes" id="UP001501509"/>
    </source>
</evidence>
<organism evidence="1 2">
    <name type="scientific">Actinomadura fulvescens</name>
    <dbReference type="NCBI Taxonomy" id="46160"/>
    <lineage>
        <taxon>Bacteria</taxon>
        <taxon>Bacillati</taxon>
        <taxon>Actinomycetota</taxon>
        <taxon>Actinomycetes</taxon>
        <taxon>Streptosporangiales</taxon>
        <taxon>Thermomonosporaceae</taxon>
        <taxon>Actinomadura</taxon>
    </lineage>
</organism>
<proteinExistence type="predicted"/>
<name>A0ABN3Q2R1_9ACTN</name>
<dbReference type="Proteomes" id="UP001501509">
    <property type="component" value="Unassembled WGS sequence"/>
</dbReference>
<protein>
    <submittedName>
        <fullName evidence="1">Uncharacterized protein</fullName>
    </submittedName>
</protein>
<comment type="caution">
    <text evidence="1">The sequence shown here is derived from an EMBL/GenBank/DDBJ whole genome shotgun (WGS) entry which is preliminary data.</text>
</comment>
<dbReference type="EMBL" id="BAAATD010000008">
    <property type="protein sequence ID" value="GAA2613976.1"/>
    <property type="molecule type" value="Genomic_DNA"/>
</dbReference>
<sequence>MTHFHFWRLTAPGHASADGAIDLDFFFALDKFAVGDACQAMMDDIVMRHPEVKRLESFARLDASPSSPNASFACDTRDGGMSTWHVIECSGRCRSRRRREKRRLGSMLRRAVAVLLSKPPPRNGLGGRCS</sequence>
<gene>
    <name evidence="1" type="ORF">GCM10010411_56080</name>
</gene>